<dbReference type="RefSeq" id="WP_241935483.1">
    <property type="nucleotide sequence ID" value="NZ_JALBGC010000002.1"/>
</dbReference>
<dbReference type="InterPro" id="IPR041049">
    <property type="entry name" value="DUF5615"/>
</dbReference>
<reference evidence="2" key="1">
    <citation type="submission" date="2022-03" db="EMBL/GenBank/DDBJ databases">
        <title>Bacterial whole genome sequence for Hymenobacter sp. DH14.</title>
        <authorList>
            <person name="Le V."/>
        </authorList>
    </citation>
    <scope>NUCLEOTIDE SEQUENCE</scope>
    <source>
        <strain evidence="2">DH14</strain>
    </source>
</reference>
<dbReference type="EMBL" id="JALBGC010000002">
    <property type="protein sequence ID" value="MCI1187202.1"/>
    <property type="molecule type" value="Genomic_DNA"/>
</dbReference>
<evidence type="ECO:0000313" key="3">
    <source>
        <dbReference type="Proteomes" id="UP001139193"/>
    </source>
</evidence>
<proteinExistence type="predicted"/>
<evidence type="ECO:0000313" key="2">
    <source>
        <dbReference type="EMBL" id="MCI1187202.1"/>
    </source>
</evidence>
<dbReference type="AlphaFoldDB" id="A0A9X1VFJ7"/>
<accession>A0A9X1VFJ7</accession>
<dbReference type="Pfam" id="PF18480">
    <property type="entry name" value="DUF5615"/>
    <property type="match status" value="1"/>
</dbReference>
<dbReference type="Proteomes" id="UP001139193">
    <property type="component" value="Unassembled WGS sequence"/>
</dbReference>
<protein>
    <submittedName>
        <fullName evidence="2">DUF5615 family PIN-like protein</fullName>
    </submittedName>
</protein>
<gene>
    <name evidence="2" type="ORF">MON38_07195</name>
</gene>
<keyword evidence="3" id="KW-1185">Reference proteome</keyword>
<feature type="domain" description="DUF5615" evidence="1">
    <location>
        <begin position="1"/>
        <end position="99"/>
    </location>
</feature>
<evidence type="ECO:0000259" key="1">
    <source>
        <dbReference type="Pfam" id="PF18480"/>
    </source>
</evidence>
<comment type="caution">
    <text evidence="2">The sequence shown here is derived from an EMBL/GenBank/DDBJ whole genome shotgun (WGS) entry which is preliminary data.</text>
</comment>
<sequence>MRLLLDENVSWRLAAQLRPHCEVVLHVRDIQLDNSPDTSIWRYARQHGYDIITKDEDFVRLVVANGFPPRIVALQNAQVPVGQLAAFMVAHLPQLRQFLGAQTEFGLLMLRLP</sequence>
<name>A0A9X1VFJ7_9BACT</name>
<organism evidence="2 3">
    <name type="scientific">Hymenobacter cyanobacteriorum</name>
    <dbReference type="NCBI Taxonomy" id="2926463"/>
    <lineage>
        <taxon>Bacteria</taxon>
        <taxon>Pseudomonadati</taxon>
        <taxon>Bacteroidota</taxon>
        <taxon>Cytophagia</taxon>
        <taxon>Cytophagales</taxon>
        <taxon>Hymenobacteraceae</taxon>
        <taxon>Hymenobacter</taxon>
    </lineage>
</organism>